<evidence type="ECO:0000313" key="2">
    <source>
        <dbReference type="Proteomes" id="UP000176944"/>
    </source>
</evidence>
<name>A0A1D9FVU0_MOOP1</name>
<dbReference type="AlphaFoldDB" id="A0A1D9FVU0"/>
<evidence type="ECO:0000313" key="1">
    <source>
        <dbReference type="EMBL" id="AOY79498.1"/>
    </source>
</evidence>
<dbReference type="EMBL" id="CP017708">
    <property type="protein sequence ID" value="AOY79498.1"/>
    <property type="molecule type" value="Genomic_DNA"/>
</dbReference>
<protein>
    <submittedName>
        <fullName evidence="1">Uncharacterized protein</fullName>
    </submittedName>
</protein>
<reference evidence="2" key="1">
    <citation type="submission" date="2016-10" db="EMBL/GenBank/DDBJ databases">
        <title>Comparative genomics uncovers the prolific and rare metabolic potential of the cyanobacterial genus Moorea.</title>
        <authorList>
            <person name="Leao T."/>
            <person name="Castelao G."/>
            <person name="Korobeynikov A."/>
            <person name="Monroe E.A."/>
            <person name="Podell S."/>
            <person name="Glukhov E."/>
            <person name="Allen E."/>
            <person name="Gerwick W.H."/>
            <person name="Gerwick L."/>
        </authorList>
    </citation>
    <scope>NUCLEOTIDE SEQUENCE [LARGE SCALE GENOMIC DNA]</scope>
    <source>
        <strain evidence="2">JHB</strain>
    </source>
</reference>
<dbReference type="Proteomes" id="UP000176944">
    <property type="component" value="Chromosome"/>
</dbReference>
<sequence length="62" mass="6730">MSGGQCKPKQVGWAVQTQGYCKLILSVSSTAHPLITIINHNSASNQFHVGWAVQTQGYCQLI</sequence>
<organism evidence="1 2">
    <name type="scientific">Moorena producens (strain JHB)</name>
    <dbReference type="NCBI Taxonomy" id="1454205"/>
    <lineage>
        <taxon>Bacteria</taxon>
        <taxon>Bacillati</taxon>
        <taxon>Cyanobacteriota</taxon>
        <taxon>Cyanophyceae</taxon>
        <taxon>Coleofasciculales</taxon>
        <taxon>Coleofasciculaceae</taxon>
        <taxon>Moorena</taxon>
    </lineage>
</organism>
<gene>
    <name evidence="1" type="ORF">BJP36_05770</name>
</gene>
<accession>A0A1D9FVU0</accession>
<proteinExistence type="predicted"/>